<dbReference type="EMBL" id="KZ348552">
    <property type="protein sequence ID" value="PIO66036.1"/>
    <property type="molecule type" value="Genomic_DNA"/>
</dbReference>
<proteinExistence type="predicted"/>
<evidence type="ECO:0000313" key="1">
    <source>
        <dbReference type="EMBL" id="PIO66036.1"/>
    </source>
</evidence>
<keyword evidence="2" id="KW-1185">Reference proteome</keyword>
<organism evidence="1 2">
    <name type="scientific">Teladorsagia circumcincta</name>
    <name type="common">Brown stomach worm</name>
    <name type="synonym">Ostertagia circumcincta</name>
    <dbReference type="NCBI Taxonomy" id="45464"/>
    <lineage>
        <taxon>Eukaryota</taxon>
        <taxon>Metazoa</taxon>
        <taxon>Ecdysozoa</taxon>
        <taxon>Nematoda</taxon>
        <taxon>Chromadorea</taxon>
        <taxon>Rhabditida</taxon>
        <taxon>Rhabditina</taxon>
        <taxon>Rhabditomorpha</taxon>
        <taxon>Strongyloidea</taxon>
        <taxon>Trichostrongylidae</taxon>
        <taxon>Teladorsagia</taxon>
    </lineage>
</organism>
<protein>
    <submittedName>
        <fullName evidence="1">Uncharacterized protein</fullName>
    </submittedName>
</protein>
<dbReference type="Proteomes" id="UP000230423">
    <property type="component" value="Unassembled WGS sequence"/>
</dbReference>
<reference evidence="1 2" key="1">
    <citation type="submission" date="2015-09" db="EMBL/GenBank/DDBJ databases">
        <title>Draft genome of the parasitic nematode Teladorsagia circumcincta isolate WARC Sus (inbred).</title>
        <authorList>
            <person name="Mitreva M."/>
        </authorList>
    </citation>
    <scope>NUCLEOTIDE SEQUENCE [LARGE SCALE GENOMIC DNA]</scope>
    <source>
        <strain evidence="1 2">S</strain>
    </source>
</reference>
<gene>
    <name evidence="1" type="ORF">TELCIR_12266</name>
</gene>
<dbReference type="AlphaFoldDB" id="A0A2G9U710"/>
<evidence type="ECO:0000313" key="2">
    <source>
        <dbReference type="Proteomes" id="UP000230423"/>
    </source>
</evidence>
<sequence length="96" mass="10585">MCPKYMQGNKHVPGQNRVKCEAIEVSIREVAQIMPFLEQYCNMLISNVTQQITNITAKAAVTSEAVESVTIRLFVIRTSAKLSPMLPTVSRAVSSS</sequence>
<name>A0A2G9U710_TELCI</name>
<accession>A0A2G9U710</accession>